<dbReference type="Pfam" id="PF00576">
    <property type="entry name" value="Transthyretin"/>
    <property type="match status" value="1"/>
</dbReference>
<dbReference type="PRINTS" id="PR00189">
    <property type="entry name" value="TRNSTHYRETIN"/>
</dbReference>
<evidence type="ECO:0000256" key="7">
    <source>
        <dbReference type="PIRSR" id="PIRSR600895-51"/>
    </source>
</evidence>
<dbReference type="PROSITE" id="PS00768">
    <property type="entry name" value="TRANSTHYRETIN_1"/>
    <property type="match status" value="1"/>
</dbReference>
<dbReference type="EC" id="3.5.2.17" evidence="8"/>
<keyword evidence="5 8" id="KW-0659">Purine metabolism</keyword>
<dbReference type="Gene3D" id="2.60.40.180">
    <property type="entry name" value="Transthyretin/hydroxyisourate hydrolase domain"/>
    <property type="match status" value="1"/>
</dbReference>
<dbReference type="GO" id="GO:0033971">
    <property type="term" value="F:hydroxyisourate hydrolase activity"/>
    <property type="evidence" value="ECO:0007669"/>
    <property type="project" value="UniProtKB-EC"/>
</dbReference>
<name>A0A1I5KGU1_9PSEU</name>
<comment type="similarity">
    <text evidence="3 8">Belongs to the transthyretin family. 5-hydroxyisourate hydrolase subfamily.</text>
</comment>
<dbReference type="OrthoDB" id="9792386at2"/>
<dbReference type="NCBIfam" id="TIGR02962">
    <property type="entry name" value="hdxy_isourate"/>
    <property type="match status" value="1"/>
</dbReference>
<dbReference type="InterPro" id="IPR014306">
    <property type="entry name" value="Hydroxyisourate_hydrolase"/>
</dbReference>
<sequence>MSLVTTHVLDTAAGRPARGVPVRLEEPVDHGWRLVARARTDDDGRIRELGPDTLQPGVYRLVFDIETYQGPDAFFPEAVVCFRIADGTAHHHVPLLLSPFAYSTYRGS</sequence>
<reference evidence="11" key="1">
    <citation type="submission" date="2016-10" db="EMBL/GenBank/DDBJ databases">
        <authorList>
            <person name="Varghese N."/>
            <person name="Submissions S."/>
        </authorList>
    </citation>
    <scope>NUCLEOTIDE SEQUENCE [LARGE SCALE GENOMIC DNA]</scope>
    <source>
        <strain evidence="11">CGMCC 4.5579</strain>
    </source>
</reference>
<organism evidence="10 11">
    <name type="scientific">Amycolatopsis arida</name>
    <dbReference type="NCBI Taxonomy" id="587909"/>
    <lineage>
        <taxon>Bacteria</taxon>
        <taxon>Bacillati</taxon>
        <taxon>Actinomycetota</taxon>
        <taxon>Actinomycetes</taxon>
        <taxon>Pseudonocardiales</taxon>
        <taxon>Pseudonocardiaceae</taxon>
        <taxon>Amycolatopsis</taxon>
    </lineage>
</organism>
<dbReference type="CDD" id="cd05822">
    <property type="entry name" value="TLP_HIUase"/>
    <property type="match status" value="1"/>
</dbReference>
<gene>
    <name evidence="10" type="ORF">SAMN05421810_101132</name>
</gene>
<protein>
    <recommendedName>
        <fullName evidence="8">5-hydroxyisourate hydrolase</fullName>
        <shortName evidence="8">HIU hydrolase</shortName>
        <shortName evidence="8">HIUHase</shortName>
        <ecNumber evidence="8">3.5.2.17</ecNumber>
    </recommendedName>
</protein>
<dbReference type="STRING" id="587909.SAMN05421810_101132"/>
<feature type="domain" description="Transthyretin/hydroxyisourate hydrolase" evidence="9">
    <location>
        <begin position="4"/>
        <end position="107"/>
    </location>
</feature>
<evidence type="ECO:0000256" key="5">
    <source>
        <dbReference type="ARBA" id="ARBA00022631"/>
    </source>
</evidence>
<evidence type="ECO:0000313" key="10">
    <source>
        <dbReference type="EMBL" id="SFO83953.1"/>
    </source>
</evidence>
<comment type="catalytic activity">
    <reaction evidence="1 8">
        <text>5-hydroxyisourate + H2O = 5-hydroxy-2-oxo-4-ureido-2,5-dihydro-1H-imidazole-5-carboxylate + H(+)</text>
        <dbReference type="Rhea" id="RHEA:23736"/>
        <dbReference type="ChEBI" id="CHEBI:15377"/>
        <dbReference type="ChEBI" id="CHEBI:15378"/>
        <dbReference type="ChEBI" id="CHEBI:18072"/>
        <dbReference type="ChEBI" id="CHEBI:58639"/>
        <dbReference type="EC" id="3.5.2.17"/>
    </reaction>
</comment>
<dbReference type="EMBL" id="FOWW01000001">
    <property type="protein sequence ID" value="SFO83953.1"/>
    <property type="molecule type" value="Genomic_DNA"/>
</dbReference>
<dbReference type="AlphaFoldDB" id="A0A1I5KGU1"/>
<dbReference type="PANTHER" id="PTHR10395">
    <property type="entry name" value="URICASE AND TRANSTHYRETIN-RELATED"/>
    <property type="match status" value="1"/>
</dbReference>
<dbReference type="InterPro" id="IPR023416">
    <property type="entry name" value="Transthyretin/HIU_hydrolase_d"/>
</dbReference>
<evidence type="ECO:0000256" key="8">
    <source>
        <dbReference type="RuleBase" id="RU361270"/>
    </source>
</evidence>
<evidence type="ECO:0000313" key="11">
    <source>
        <dbReference type="Proteomes" id="UP000198727"/>
    </source>
</evidence>
<evidence type="ECO:0000256" key="4">
    <source>
        <dbReference type="ARBA" id="ARBA00011881"/>
    </source>
</evidence>
<dbReference type="InterPro" id="IPR023418">
    <property type="entry name" value="Thyroxine_BS"/>
</dbReference>
<dbReference type="PANTHER" id="PTHR10395:SF7">
    <property type="entry name" value="5-HYDROXYISOURATE HYDROLASE"/>
    <property type="match status" value="1"/>
</dbReference>
<evidence type="ECO:0000256" key="2">
    <source>
        <dbReference type="ARBA" id="ARBA00002704"/>
    </source>
</evidence>
<dbReference type="InterPro" id="IPR000895">
    <property type="entry name" value="Transthyretin/HIU_hydrolase"/>
</dbReference>
<comment type="subunit">
    <text evidence="4 8">Homotetramer.</text>
</comment>
<feature type="binding site" evidence="7">
    <location>
        <position position="105"/>
    </location>
    <ligand>
        <name>substrate</name>
    </ligand>
</feature>
<accession>A0A1I5KGU1</accession>
<dbReference type="Proteomes" id="UP000198727">
    <property type="component" value="Unassembled WGS sequence"/>
</dbReference>
<feature type="binding site" evidence="7">
    <location>
        <position position="7"/>
    </location>
    <ligand>
        <name>substrate</name>
    </ligand>
</feature>
<dbReference type="InterPro" id="IPR036817">
    <property type="entry name" value="Transthyretin/HIU_hydrolase_sf"/>
</dbReference>
<keyword evidence="6 8" id="KW-0378">Hydrolase</keyword>
<evidence type="ECO:0000256" key="1">
    <source>
        <dbReference type="ARBA" id="ARBA00001043"/>
    </source>
</evidence>
<proteinExistence type="inferred from homology"/>
<feature type="binding site" evidence="7">
    <location>
        <position position="45"/>
    </location>
    <ligand>
        <name>substrate</name>
    </ligand>
</feature>
<keyword evidence="11" id="KW-1185">Reference proteome</keyword>
<comment type="function">
    <text evidence="2">Catalyzes the hydrolysis of 5-hydroxyisourate (HIU) to 2-oxo-4-hydroxy-4-carboxy-5-ureidoimidazoline (OHCU).</text>
</comment>
<dbReference type="SUPFAM" id="SSF49472">
    <property type="entry name" value="Transthyretin (synonym: prealbumin)"/>
    <property type="match status" value="1"/>
</dbReference>
<dbReference type="RefSeq" id="WP_092526295.1">
    <property type="nucleotide sequence ID" value="NZ_FOWW01000001.1"/>
</dbReference>
<dbReference type="GO" id="GO:0006144">
    <property type="term" value="P:purine nucleobase metabolic process"/>
    <property type="evidence" value="ECO:0007669"/>
    <property type="project" value="UniProtKB-KW"/>
</dbReference>
<evidence type="ECO:0000256" key="3">
    <source>
        <dbReference type="ARBA" id="ARBA00009850"/>
    </source>
</evidence>
<evidence type="ECO:0000259" key="9">
    <source>
        <dbReference type="Pfam" id="PF00576"/>
    </source>
</evidence>
<evidence type="ECO:0000256" key="6">
    <source>
        <dbReference type="ARBA" id="ARBA00022801"/>
    </source>
</evidence>